<evidence type="ECO:0000313" key="1">
    <source>
        <dbReference type="EMBL" id="KAJ0028140.1"/>
    </source>
</evidence>
<gene>
    <name evidence="1" type="ORF">Pint_36274</name>
</gene>
<dbReference type="Proteomes" id="UP001163603">
    <property type="component" value="Chromosome 9"/>
</dbReference>
<protein>
    <submittedName>
        <fullName evidence="1">Uncharacterized protein</fullName>
    </submittedName>
</protein>
<reference evidence="2" key="1">
    <citation type="journal article" date="2023" name="G3 (Bethesda)">
        <title>Genome assembly and association tests identify interacting loci associated with vigor, precocity, and sex in interspecific pistachio rootstocks.</title>
        <authorList>
            <person name="Palmer W."/>
            <person name="Jacygrad E."/>
            <person name="Sagayaradj S."/>
            <person name="Cavanaugh K."/>
            <person name="Han R."/>
            <person name="Bertier L."/>
            <person name="Beede B."/>
            <person name="Kafkas S."/>
            <person name="Golino D."/>
            <person name="Preece J."/>
            <person name="Michelmore R."/>
        </authorList>
    </citation>
    <scope>NUCLEOTIDE SEQUENCE [LARGE SCALE GENOMIC DNA]</scope>
</reference>
<keyword evidence="2" id="KW-1185">Reference proteome</keyword>
<sequence>MKLVSSRTILEGFNFQLRLGNVSRISSYSTATRNLTTERRSSNRYSNSMYDLFRRITPVGDTTVSIVPLLDQWVQEGRTVEKEQLQLFIKELRSFRRFSHALQISMWMTDKRYLHLTAGDVAIRLDLISKVHGVEQAENYFNNIPKQLRFSAYSALLNCYANAKSVEKAEATMQEMGDLGLLPGEPLIYNSMLNLYYKTGNYEKLDSLVREIEEKGIGYDKMTCSIRLSAYAAASDVEGIDKIVNLVESNPTVLLDWEIYGTAASGYAKAGFLDKSLQMLKKSEGLISGKSRSSAAKAYEILLRQYATTGQKDEVLRLWEIYKKNATVYNRGYISVISSVLKFDDLESAEKIVEEWESQSLRYDIRIPNFLIGSYCGKGLLQKAESLITKAKLKGEKPNWKTWFYMATGYLKNNQTLEAVEAMKEALVVCRNKWKPGKEHLASSLKFLKDGVEDVEGVEKFINLLREKDIISEDLQEKGLNEVQNGKLNFDALSKFYGDALIDDEEALSRLKTVGQ</sequence>
<dbReference type="EMBL" id="CM047744">
    <property type="protein sequence ID" value="KAJ0028140.1"/>
    <property type="molecule type" value="Genomic_DNA"/>
</dbReference>
<evidence type="ECO:0000313" key="2">
    <source>
        <dbReference type="Proteomes" id="UP001163603"/>
    </source>
</evidence>
<comment type="caution">
    <text evidence="1">The sequence shown here is derived from an EMBL/GenBank/DDBJ whole genome shotgun (WGS) entry which is preliminary data.</text>
</comment>
<proteinExistence type="predicted"/>
<name>A0ACC0Y202_9ROSI</name>
<accession>A0ACC0Y202</accession>
<organism evidence="1 2">
    <name type="scientific">Pistacia integerrima</name>
    <dbReference type="NCBI Taxonomy" id="434235"/>
    <lineage>
        <taxon>Eukaryota</taxon>
        <taxon>Viridiplantae</taxon>
        <taxon>Streptophyta</taxon>
        <taxon>Embryophyta</taxon>
        <taxon>Tracheophyta</taxon>
        <taxon>Spermatophyta</taxon>
        <taxon>Magnoliopsida</taxon>
        <taxon>eudicotyledons</taxon>
        <taxon>Gunneridae</taxon>
        <taxon>Pentapetalae</taxon>
        <taxon>rosids</taxon>
        <taxon>malvids</taxon>
        <taxon>Sapindales</taxon>
        <taxon>Anacardiaceae</taxon>
        <taxon>Pistacia</taxon>
    </lineage>
</organism>